<dbReference type="AlphaFoldDB" id="A0A4C1YDX0"/>
<sequence>MRVISGLELRLGLRTSRGTRATPDRRAGRGQRAAAKCRGRGAARERNGNGENHVNDLTTSPGRRTMAALRKITLGRPQRHLRIPNPASEKGKAESKTGTGAEIGSGNSTRIKIETGTRNRQQIQKMKERTECPRERATDRKLVCLSRDRGPSVLKTSTRDLGLFVLHAIISHVAVAIALSSFTKRKRISICGSSFETVQYYRL</sequence>
<accession>A0A4C1YDX0</accession>
<evidence type="ECO:0000313" key="3">
    <source>
        <dbReference type="EMBL" id="GBP74581.1"/>
    </source>
</evidence>
<reference evidence="3 4" key="1">
    <citation type="journal article" date="2019" name="Commun. Biol.">
        <title>The bagworm genome reveals a unique fibroin gene that provides high tensile strength.</title>
        <authorList>
            <person name="Kono N."/>
            <person name="Nakamura H."/>
            <person name="Ohtoshi R."/>
            <person name="Tomita M."/>
            <person name="Numata K."/>
            <person name="Arakawa K."/>
        </authorList>
    </citation>
    <scope>NUCLEOTIDE SEQUENCE [LARGE SCALE GENOMIC DNA]</scope>
</reference>
<keyword evidence="4" id="KW-1185">Reference proteome</keyword>
<feature type="region of interest" description="Disordered" evidence="1">
    <location>
        <begin position="81"/>
        <end position="107"/>
    </location>
</feature>
<dbReference type="Proteomes" id="UP000299102">
    <property type="component" value="Unassembled WGS sequence"/>
</dbReference>
<evidence type="ECO:0000313" key="4">
    <source>
        <dbReference type="Proteomes" id="UP000299102"/>
    </source>
</evidence>
<gene>
    <name evidence="3" type="ORF">EVAR_39984_1</name>
</gene>
<keyword evidence="2" id="KW-0812">Transmembrane</keyword>
<dbReference type="EMBL" id="BGZK01001213">
    <property type="protein sequence ID" value="GBP74581.1"/>
    <property type="molecule type" value="Genomic_DNA"/>
</dbReference>
<evidence type="ECO:0000256" key="1">
    <source>
        <dbReference type="SAM" id="MobiDB-lite"/>
    </source>
</evidence>
<keyword evidence="2" id="KW-1133">Transmembrane helix</keyword>
<proteinExistence type="predicted"/>
<organism evidence="3 4">
    <name type="scientific">Eumeta variegata</name>
    <name type="common">Bagworm moth</name>
    <name type="synonym">Eumeta japonica</name>
    <dbReference type="NCBI Taxonomy" id="151549"/>
    <lineage>
        <taxon>Eukaryota</taxon>
        <taxon>Metazoa</taxon>
        <taxon>Ecdysozoa</taxon>
        <taxon>Arthropoda</taxon>
        <taxon>Hexapoda</taxon>
        <taxon>Insecta</taxon>
        <taxon>Pterygota</taxon>
        <taxon>Neoptera</taxon>
        <taxon>Endopterygota</taxon>
        <taxon>Lepidoptera</taxon>
        <taxon>Glossata</taxon>
        <taxon>Ditrysia</taxon>
        <taxon>Tineoidea</taxon>
        <taxon>Psychidae</taxon>
        <taxon>Oiketicinae</taxon>
        <taxon>Eumeta</taxon>
    </lineage>
</organism>
<feature type="region of interest" description="Disordered" evidence="1">
    <location>
        <begin position="15"/>
        <end position="61"/>
    </location>
</feature>
<feature type="transmembrane region" description="Helical" evidence="2">
    <location>
        <begin position="161"/>
        <end position="179"/>
    </location>
</feature>
<comment type="caution">
    <text evidence="3">The sequence shown here is derived from an EMBL/GenBank/DDBJ whole genome shotgun (WGS) entry which is preliminary data.</text>
</comment>
<evidence type="ECO:0000256" key="2">
    <source>
        <dbReference type="SAM" id="Phobius"/>
    </source>
</evidence>
<keyword evidence="2" id="KW-0472">Membrane</keyword>
<name>A0A4C1YDX0_EUMVA</name>
<protein>
    <submittedName>
        <fullName evidence="3">Uncharacterized protein</fullName>
    </submittedName>
</protein>